<dbReference type="AlphaFoldDB" id="A0AAE9JS86"/>
<dbReference type="InterPro" id="IPR040161">
    <property type="entry name" value="FB224"/>
</dbReference>
<reference evidence="1 2" key="1">
    <citation type="submission" date="2022-04" db="EMBL/GenBank/DDBJ databases">
        <title>Chromosome-level reference genomes for two strains of Caenorhabditis briggsae: an improved platform for comparative genomics.</title>
        <authorList>
            <person name="Stevens L."/>
            <person name="Andersen E."/>
        </authorList>
    </citation>
    <scope>NUCLEOTIDE SEQUENCE [LARGE SCALE GENOMIC DNA]</scope>
    <source>
        <strain evidence="1">VX34</strain>
        <tissue evidence="1">Whole-organism</tissue>
    </source>
</reference>
<evidence type="ECO:0000313" key="1">
    <source>
        <dbReference type="EMBL" id="UMM40560.1"/>
    </source>
</evidence>
<evidence type="ECO:0000313" key="2">
    <source>
        <dbReference type="Proteomes" id="UP000829354"/>
    </source>
</evidence>
<keyword evidence="2" id="KW-1185">Reference proteome</keyword>
<proteinExistence type="predicted"/>
<dbReference type="Proteomes" id="UP000829354">
    <property type="component" value="Chromosome X"/>
</dbReference>
<protein>
    <submittedName>
        <fullName evidence="1">Uncharacterized protein</fullName>
    </submittedName>
</protein>
<gene>
    <name evidence="1" type="ORF">L5515_017137</name>
</gene>
<dbReference type="EMBL" id="CP092625">
    <property type="protein sequence ID" value="UMM40560.1"/>
    <property type="molecule type" value="Genomic_DNA"/>
</dbReference>
<dbReference type="PANTHER" id="PTHR23015:SF4">
    <property type="entry name" value="DUF38 DOMAIN-CONTAINING PROTEIN-RELATED"/>
    <property type="match status" value="1"/>
</dbReference>
<dbReference type="PANTHER" id="PTHR23015">
    <property type="entry name" value="UNCHARACTERIZED C.ELEGANS PROTEIN"/>
    <property type="match status" value="1"/>
</dbReference>
<sequence length="877" mass="100437">MQNAVEDVVHRRHGILLYFQLQHDVLRTVTDLKNVFPDVTFSEVDAWFTRFRSGNNDIVTPVVFNEGAPGMADIPVHLKRKITENVGYTEQKALLTVNSTFREILKADRRIFKEIAVRHGMNGISLLFRVETVGVKESKFFKKSEGSEIHNGNIVTVSTHPYYVEAWNQLAKVLSKDFIKVNEWVIDVEKEQQDRELFLLEMKKCLASLKNKIHVEVLEASLKTNEDVVAVLEAIKVGSIRKSTLNTDEKDGPLRLDDSLQLSPHLSSMKEAKWSRVILDIPLSYMTHLARFAAEIYNLDLEDLMEYKNKIIAAPNFKYGTLYGTYLREDVLTALQPFQQENNIDETVGSWPHASLADHKVIFKLERSILMPVILDPTSQNYKRTAIHCFFKAGIEASDVVTKLEETFPATTAQEVTSWFNRFKKGNLEIGEQISINASGIIIDSSIVLKREIQDSGVADDQPPARVNPADVKREVEEDGTRPNNQQLVFRSNPMQQTKGGFQLNQSPPIVQRFQDQAPMIPMHRFPFPIPMFTNGWQRPMMPPFLPTDVGSLHQQGHFHIDGGSAWNWPPNRVHVMGEMQLPVPRNTPPIAKLPVERNIEGNVGNSLSVSIRLDVDCVTLQLKRPDDSQTTMDFTKRAGNRCEIDITGTPTNIVRNWYIAEALREFKKILRFNGMRFTSLAITSAEDERDRVAFMEIIGKTFQKLTEKLYVYELEIDVNKKSEMFPILEKVHVGPLKRFSLSGRSDINERIYLEDTPSLALHLPHLRFLHWPNLENDIPLQYLTDLISYQGHQRTISRAQAALYKNKICQSEQFVESIIYGNISEDLVATLKPFDQPEPYDTSIGSWVTTDRHTIRIYFKFDPNALQFQKSTFKIR</sequence>
<accession>A0AAE9JS86</accession>
<organism evidence="1 2">
    <name type="scientific">Caenorhabditis briggsae</name>
    <dbReference type="NCBI Taxonomy" id="6238"/>
    <lineage>
        <taxon>Eukaryota</taxon>
        <taxon>Metazoa</taxon>
        <taxon>Ecdysozoa</taxon>
        <taxon>Nematoda</taxon>
        <taxon>Chromadorea</taxon>
        <taxon>Rhabditida</taxon>
        <taxon>Rhabditina</taxon>
        <taxon>Rhabditomorpha</taxon>
        <taxon>Rhabditoidea</taxon>
        <taxon>Rhabditidae</taxon>
        <taxon>Peloderinae</taxon>
        <taxon>Caenorhabditis</taxon>
    </lineage>
</organism>
<name>A0AAE9JS86_CAEBR</name>